<dbReference type="EMBL" id="JBHLZY010000010">
    <property type="protein sequence ID" value="MFB9769228.1"/>
    <property type="molecule type" value="Genomic_DNA"/>
</dbReference>
<feature type="transmembrane region" description="Helical" evidence="7">
    <location>
        <begin position="319"/>
        <end position="338"/>
    </location>
</feature>
<feature type="transmembrane region" description="Helical" evidence="7">
    <location>
        <begin position="35"/>
        <end position="55"/>
    </location>
</feature>
<feature type="transmembrane region" description="Helical" evidence="7">
    <location>
        <begin position="75"/>
        <end position="100"/>
    </location>
</feature>
<feature type="transmembrane region" description="Helical" evidence="7">
    <location>
        <begin position="135"/>
        <end position="159"/>
    </location>
</feature>
<feature type="region of interest" description="Disordered" evidence="6">
    <location>
        <begin position="1"/>
        <end position="23"/>
    </location>
</feature>
<organism evidence="9 10">
    <name type="scientific">Lactiplantibacillus modestisalitolerans</name>
    <dbReference type="NCBI Taxonomy" id="1457219"/>
    <lineage>
        <taxon>Bacteria</taxon>
        <taxon>Bacillati</taxon>
        <taxon>Bacillota</taxon>
        <taxon>Bacilli</taxon>
        <taxon>Lactobacillales</taxon>
        <taxon>Lactobacillaceae</taxon>
        <taxon>Lactiplantibacillus</taxon>
    </lineage>
</organism>
<feature type="domain" description="Major facilitator superfamily (MFS) profile" evidence="8">
    <location>
        <begin position="250"/>
        <end position="434"/>
    </location>
</feature>
<keyword evidence="10" id="KW-1185">Reference proteome</keyword>
<feature type="transmembrane region" description="Helical" evidence="7">
    <location>
        <begin position="112"/>
        <end position="129"/>
    </location>
</feature>
<dbReference type="InterPro" id="IPR011701">
    <property type="entry name" value="MFS"/>
</dbReference>
<dbReference type="Gene3D" id="1.20.1250.20">
    <property type="entry name" value="MFS general substrate transporter like domains"/>
    <property type="match status" value="2"/>
</dbReference>
<evidence type="ECO:0000256" key="7">
    <source>
        <dbReference type="SAM" id="Phobius"/>
    </source>
</evidence>
<proteinExistence type="predicted"/>
<protein>
    <submittedName>
        <fullName evidence="9">MFS transporter</fullName>
    </submittedName>
</protein>
<dbReference type="PANTHER" id="PTHR23528:SF1">
    <property type="entry name" value="MAJOR FACILITATOR SUPERFAMILY (MFS) PROFILE DOMAIN-CONTAINING PROTEIN"/>
    <property type="match status" value="1"/>
</dbReference>
<dbReference type="Proteomes" id="UP001589691">
    <property type="component" value="Unassembled WGS sequence"/>
</dbReference>
<feature type="transmembrane region" description="Helical" evidence="7">
    <location>
        <begin position="411"/>
        <end position="430"/>
    </location>
</feature>
<feature type="transmembrane region" description="Helical" evidence="7">
    <location>
        <begin position="251"/>
        <end position="276"/>
    </location>
</feature>
<comment type="subcellular location">
    <subcellularLocation>
        <location evidence="1">Cell membrane</location>
        <topology evidence="1">Multi-pass membrane protein</topology>
    </subcellularLocation>
</comment>
<keyword evidence="3 7" id="KW-0812">Transmembrane</keyword>
<keyword evidence="5 7" id="KW-0472">Membrane</keyword>
<evidence type="ECO:0000259" key="8">
    <source>
        <dbReference type="PROSITE" id="PS50850"/>
    </source>
</evidence>
<dbReference type="PANTHER" id="PTHR23528">
    <property type="match status" value="1"/>
</dbReference>
<feature type="compositionally biased region" description="Polar residues" evidence="6">
    <location>
        <begin position="1"/>
        <end position="11"/>
    </location>
</feature>
<evidence type="ECO:0000256" key="2">
    <source>
        <dbReference type="ARBA" id="ARBA00022448"/>
    </source>
</evidence>
<dbReference type="SUPFAM" id="SSF103473">
    <property type="entry name" value="MFS general substrate transporter"/>
    <property type="match status" value="1"/>
</dbReference>
<accession>A0ABV5WU38</accession>
<gene>
    <name evidence="9" type="ORF">ACFFLI_04960</name>
</gene>
<feature type="transmembrane region" description="Helical" evidence="7">
    <location>
        <begin position="344"/>
        <end position="363"/>
    </location>
</feature>
<dbReference type="PROSITE" id="PS50850">
    <property type="entry name" value="MFS"/>
    <property type="match status" value="1"/>
</dbReference>
<dbReference type="CDD" id="cd06174">
    <property type="entry name" value="MFS"/>
    <property type="match status" value="1"/>
</dbReference>
<reference evidence="9 10" key="1">
    <citation type="submission" date="2024-09" db="EMBL/GenBank/DDBJ databases">
        <authorList>
            <person name="Sun Q."/>
            <person name="Mori K."/>
        </authorList>
    </citation>
    <scope>NUCLEOTIDE SEQUENCE [LARGE SCALE GENOMIC DNA]</scope>
    <source>
        <strain evidence="9 10">TBRC 4576</strain>
    </source>
</reference>
<keyword evidence="4 7" id="KW-1133">Transmembrane helix</keyword>
<evidence type="ECO:0000256" key="3">
    <source>
        <dbReference type="ARBA" id="ARBA00022692"/>
    </source>
</evidence>
<evidence type="ECO:0000313" key="10">
    <source>
        <dbReference type="Proteomes" id="UP001589691"/>
    </source>
</evidence>
<sequence length="434" mass="46547">MASNQPKQHTNAAKAAVKKKPEINAKVKDEEQPKLPIAFAISMFMSPAVWIGPVASTRSTLLPQLFSQIDSANKVWAVGILGMVSSLTAAIANLMFGAFSDVTRTRWGKRKPYIVLGTIVTALSLIAIANIQSIIAIIVIWVITAAAENAVAASIYAQISDRIAPKWRGTISTFYGVGGTIVPQLFAILAAQFLGDVRVGLYVMAAIAVVLMIVHILLAGEKSNMDEPKVELDKESMVHHFSLPTKGARDYYLALFGKFFMVLGHTIITTYLLYIFTDYMMMSDKSAGAAISIFSSIMLFIGLTFALVSGILADKLRRVKLPVSIATYLLGLAALFPLFDAHPWTMYVYGVLAAMGTGIYNSVDGALNLDVLPSAETAGKDLGLINLGVTGAQMLGALVASVIVTELGYEAIFIFSVVMEVIGGLLISAIRSVK</sequence>
<name>A0ABV5WU38_9LACO</name>
<evidence type="ECO:0000313" key="9">
    <source>
        <dbReference type="EMBL" id="MFB9769228.1"/>
    </source>
</evidence>
<feature type="transmembrane region" description="Helical" evidence="7">
    <location>
        <begin position="199"/>
        <end position="219"/>
    </location>
</feature>
<keyword evidence="2" id="KW-0813">Transport</keyword>
<evidence type="ECO:0000256" key="4">
    <source>
        <dbReference type="ARBA" id="ARBA00022989"/>
    </source>
</evidence>
<evidence type="ECO:0000256" key="1">
    <source>
        <dbReference type="ARBA" id="ARBA00004651"/>
    </source>
</evidence>
<feature type="transmembrane region" description="Helical" evidence="7">
    <location>
        <begin position="171"/>
        <end position="193"/>
    </location>
</feature>
<feature type="transmembrane region" description="Helical" evidence="7">
    <location>
        <begin position="288"/>
        <end position="312"/>
    </location>
</feature>
<comment type="caution">
    <text evidence="9">The sequence shown here is derived from an EMBL/GenBank/DDBJ whole genome shotgun (WGS) entry which is preliminary data.</text>
</comment>
<dbReference type="Pfam" id="PF07690">
    <property type="entry name" value="MFS_1"/>
    <property type="match status" value="1"/>
</dbReference>
<feature type="transmembrane region" description="Helical" evidence="7">
    <location>
        <begin position="384"/>
        <end position="405"/>
    </location>
</feature>
<evidence type="ECO:0000256" key="6">
    <source>
        <dbReference type="SAM" id="MobiDB-lite"/>
    </source>
</evidence>
<dbReference type="RefSeq" id="WP_225424390.1">
    <property type="nucleotide sequence ID" value="NZ_BJEA01000009.1"/>
</dbReference>
<evidence type="ECO:0000256" key="5">
    <source>
        <dbReference type="ARBA" id="ARBA00023136"/>
    </source>
</evidence>
<dbReference type="InterPro" id="IPR036259">
    <property type="entry name" value="MFS_trans_sf"/>
</dbReference>
<dbReference type="InterPro" id="IPR020846">
    <property type="entry name" value="MFS_dom"/>
</dbReference>